<name>A0A0D9AHS6_STUST</name>
<dbReference type="Proteomes" id="UP000032487">
    <property type="component" value="Unassembled WGS sequence"/>
</dbReference>
<evidence type="ECO:0000313" key="1">
    <source>
        <dbReference type="EMBL" id="KJH80267.1"/>
    </source>
</evidence>
<comment type="caution">
    <text evidence="1">The sequence shown here is derived from an EMBL/GenBank/DDBJ whole genome shotgun (WGS) entry which is preliminary data.</text>
</comment>
<dbReference type="AlphaFoldDB" id="A0A0D9AHS6"/>
<accession>A0A0D9AHS6</accession>
<reference evidence="1 2" key="1">
    <citation type="submission" date="2015-02" db="EMBL/GenBank/DDBJ databases">
        <title>Draft genome sequence of Pseudomonas stutzeri NT0128 isolated from wheat (Triticum turgidum) rhizosphere.</title>
        <authorList>
            <person name="Tovi N."/>
            <person name="Frenk S."/>
            <person name="Hadar Y."/>
            <person name="Minz D."/>
        </authorList>
    </citation>
    <scope>NUCLEOTIDE SEQUENCE [LARGE SCALE GENOMIC DNA]</scope>
    <source>
        <strain evidence="1 2">NT0128</strain>
    </source>
</reference>
<evidence type="ECO:0008006" key="3">
    <source>
        <dbReference type="Google" id="ProtNLM"/>
    </source>
</evidence>
<proteinExistence type="predicted"/>
<dbReference type="EMBL" id="JYHV01000032">
    <property type="protein sequence ID" value="KJH80267.1"/>
    <property type="molecule type" value="Genomic_DNA"/>
</dbReference>
<sequence length="415" mass="41608">MNSVGATSGVLVDTTAPTPSGLIRVDTTPTSANSVRYTLHFNEAVTGVDAADFTLVGTGTVAGAVQSVVRIDAQTYEVTVGSITGDGTLRLDLNSSGTGITDQAGNNLTSGLSGETYALDNTGPAVAAVRVPSNGTYLAGQTLEFAVTFDDAVVVGANGGTPRIAITLDTGGTVFAEYVSGSGGNTLIFSYTVAPGQVDLTGIAVATTIQSNGGSLSDTLGNDANLALAGIPSTAGVQIRAGLDAGDPEFRVATPSAPVITPSVSSPPPLSVPPPPALMPPLVPPSLFEAPSLGGGIPPIGNIFLQNQALAPSYLAQIFSSSAFSDGTGVGFLGFGGGDGGVFGNSTLSSAFGNLVPRQGEGDLFGRDGVEIEEKGFLGAPSLGQQLETLHDNERQRIDQLAKALGEWADKAPAA</sequence>
<evidence type="ECO:0000313" key="2">
    <source>
        <dbReference type="Proteomes" id="UP000032487"/>
    </source>
</evidence>
<organism evidence="1 2">
    <name type="scientific">Stutzerimonas stutzeri</name>
    <name type="common">Pseudomonas stutzeri</name>
    <dbReference type="NCBI Taxonomy" id="316"/>
    <lineage>
        <taxon>Bacteria</taxon>
        <taxon>Pseudomonadati</taxon>
        <taxon>Pseudomonadota</taxon>
        <taxon>Gammaproteobacteria</taxon>
        <taxon>Pseudomonadales</taxon>
        <taxon>Pseudomonadaceae</taxon>
        <taxon>Stutzerimonas</taxon>
    </lineage>
</organism>
<protein>
    <recommendedName>
        <fullName evidence="3">Bacterial Ig-like domain-containing protein</fullName>
    </recommendedName>
</protein>
<dbReference type="PATRIC" id="fig|316.101.peg.2561"/>
<gene>
    <name evidence="1" type="ORF">UF78_16825</name>
</gene>